<sequence>MKSTGKLTDKSLGVLHPVSAGHMAIAERFSYNIAISMTACIQRRELRKTRLIATTSVPSEQMGSVLQCLHQLMILPAAGGGMVPVERFMFTASVLRFQCRLSIFSCRLSWSEDTAQDTGWLATMDHRTLISSL</sequence>
<proteinExistence type="predicted"/>
<name>A0A0V0Z5W4_9BILA</name>
<evidence type="ECO:0000313" key="1">
    <source>
        <dbReference type="EMBL" id="KRY07784.1"/>
    </source>
</evidence>
<dbReference type="Proteomes" id="UP000054783">
    <property type="component" value="Unassembled WGS sequence"/>
</dbReference>
<dbReference type="EMBL" id="JYDQ01000405">
    <property type="protein sequence ID" value="KRY07784.1"/>
    <property type="molecule type" value="Genomic_DNA"/>
</dbReference>
<accession>A0A0V0Z5W4</accession>
<organism evidence="1 2">
    <name type="scientific">Trichinella patagoniensis</name>
    <dbReference type="NCBI Taxonomy" id="990121"/>
    <lineage>
        <taxon>Eukaryota</taxon>
        <taxon>Metazoa</taxon>
        <taxon>Ecdysozoa</taxon>
        <taxon>Nematoda</taxon>
        <taxon>Enoplea</taxon>
        <taxon>Dorylaimia</taxon>
        <taxon>Trichinellida</taxon>
        <taxon>Trichinellidae</taxon>
        <taxon>Trichinella</taxon>
    </lineage>
</organism>
<dbReference type="AlphaFoldDB" id="A0A0V0Z5W4"/>
<reference evidence="1 2" key="1">
    <citation type="submission" date="2015-01" db="EMBL/GenBank/DDBJ databases">
        <title>Evolution of Trichinella species and genotypes.</title>
        <authorList>
            <person name="Korhonen P.K."/>
            <person name="Edoardo P."/>
            <person name="Giuseppe L.R."/>
            <person name="Gasser R.B."/>
        </authorList>
    </citation>
    <scope>NUCLEOTIDE SEQUENCE [LARGE SCALE GENOMIC DNA]</scope>
    <source>
        <strain evidence="1">ISS2496</strain>
    </source>
</reference>
<gene>
    <name evidence="1" type="ORF">T12_1017</name>
</gene>
<protein>
    <submittedName>
        <fullName evidence="1">Uncharacterized protein</fullName>
    </submittedName>
</protein>
<evidence type="ECO:0000313" key="2">
    <source>
        <dbReference type="Proteomes" id="UP000054783"/>
    </source>
</evidence>
<keyword evidence="2" id="KW-1185">Reference proteome</keyword>
<comment type="caution">
    <text evidence="1">The sequence shown here is derived from an EMBL/GenBank/DDBJ whole genome shotgun (WGS) entry which is preliminary data.</text>
</comment>